<dbReference type="PANTHER" id="PTHR39210">
    <property type="entry name" value="HEPARIN-SULFATE LYASE"/>
    <property type="match status" value="1"/>
</dbReference>
<feature type="domain" description="Heparin-sulfate lyase N-terminal" evidence="6">
    <location>
        <begin position="39"/>
        <end position="312"/>
    </location>
</feature>
<dbReference type="Pfam" id="PF16889">
    <property type="entry name" value="Hepar_II_III_N"/>
    <property type="match status" value="1"/>
</dbReference>
<evidence type="ECO:0000256" key="2">
    <source>
        <dbReference type="ARBA" id="ARBA00022729"/>
    </source>
</evidence>
<dbReference type="KEGG" id="csh:Closa_4172"/>
<dbReference type="EMBL" id="CP002109">
    <property type="protein sequence ID" value="ADL06674.1"/>
    <property type="molecule type" value="Genomic_DNA"/>
</dbReference>
<dbReference type="GO" id="GO:0016829">
    <property type="term" value="F:lyase activity"/>
    <property type="evidence" value="ECO:0007669"/>
    <property type="project" value="UniProtKB-KW"/>
</dbReference>
<proteinExistence type="predicted"/>
<evidence type="ECO:0000313" key="8">
    <source>
        <dbReference type="Proteomes" id="UP000001662"/>
    </source>
</evidence>
<sequence length="672" mass="76704">MPKEQYFENRNNFIALEDKAWVSAFCQRIWPEEVSHILRIADDAAEHTFLFDLRWDMERTYVPVHFDGEVAWDYMPGDDPEFIFQFNRHQFFICLGQAYAITGDEKYAKTFAELLDSWIKNNPLTEETKQTTWRSIEAGIRAETWVKAMGYFKDSPSVRDQLVKAYMDCLTVHGEYLMTTYKHFQIKSNWGVIENRGLMEIALALPVCDRTREYLDAALMRLNEEIEVQVTDDGVHWEQSPMYHNEVFHCYLEVMRLARRYGIKLPGKMKEKVKQMAYANIVWKKPNHCQPMQGDSDETDLRDLLAQSAWLFSDPVLKFCAYENMDYDGAWDFLKEGIEGYGKLESKEPDFLDKVMESTGNLYVRSGWDENADYFHFRCGFLGGGHGHSDKLHVDLVIGGEDILMDTGRYHYVPGEARTWLKSALGHNVPLVDGSDYLTCRDAWGVDHMSAAYFGDYRKKDGYRYIQGSHGGYLNGKKGNVWITRKVLVIDTDLYLIADEFFSGEKHTYQQLFHFNNLGKVSYSGSTVRYSGINVDGELTVLTEGCEMNLSEGRISRNYNQIETGKQLLAGKETEGFASMITVVSGGDKRNYIAPELSLLPVFGTDPTNPVNPSEAEAVSIVWKGKNYVVILAHRDIGDSCDLLTAGGVKGLGTVIVFDTEIQKVGGTVLHW</sequence>
<dbReference type="PANTHER" id="PTHR39210:SF1">
    <property type="entry name" value="HEPARIN-SULFATE LYASE"/>
    <property type="match status" value="1"/>
</dbReference>
<keyword evidence="3" id="KW-0574">Periplasm</keyword>
<dbReference type="InterPro" id="IPR008929">
    <property type="entry name" value="Chondroitin_lyas"/>
</dbReference>
<dbReference type="InterPro" id="IPR031680">
    <property type="entry name" value="Hepar_II_III_N"/>
</dbReference>
<reference evidence="7" key="1">
    <citation type="submission" date="2010-07" db="EMBL/GenBank/DDBJ databases">
        <title>Complete sequence of Clostridium saccharolyticum WM1.</title>
        <authorList>
            <consortium name="US DOE Joint Genome Institute"/>
            <person name="Lucas S."/>
            <person name="Copeland A."/>
            <person name="Lapidus A."/>
            <person name="Cheng J.-F."/>
            <person name="Bruce D."/>
            <person name="Goodwin L."/>
            <person name="Pitluck S."/>
            <person name="Chertkov O."/>
            <person name="Detter J.C."/>
            <person name="Han C."/>
            <person name="Tapia R."/>
            <person name="Land M."/>
            <person name="Hauser L."/>
            <person name="Chang Y.-J."/>
            <person name="Jeffries C."/>
            <person name="Kyrpides N."/>
            <person name="Ivanova N."/>
            <person name="Mikhailova N."/>
            <person name="Mouttaki H."/>
            <person name="Lin L."/>
            <person name="Zhou J."/>
            <person name="Hemme C.L."/>
            <person name="Woyke T."/>
        </authorList>
    </citation>
    <scope>NUCLEOTIDE SEQUENCE [LARGE SCALE GENOMIC DNA]</scope>
    <source>
        <strain evidence="7">WM1</strain>
    </source>
</reference>
<evidence type="ECO:0000256" key="3">
    <source>
        <dbReference type="ARBA" id="ARBA00022764"/>
    </source>
</evidence>
<name>D9R2Q0_LACSW</name>
<protein>
    <submittedName>
        <fullName evidence="7">Heparinase II/III family protein</fullName>
    </submittedName>
</protein>
<evidence type="ECO:0000313" key="7">
    <source>
        <dbReference type="EMBL" id="ADL06674.1"/>
    </source>
</evidence>
<feature type="domain" description="Heparinase II/III-like C-terminal" evidence="5">
    <location>
        <begin position="374"/>
        <end position="567"/>
    </location>
</feature>
<keyword evidence="8" id="KW-1185">Reference proteome</keyword>
<dbReference type="RefSeq" id="WP_013274726.1">
    <property type="nucleotide sequence ID" value="NC_014376.1"/>
</dbReference>
<dbReference type="PaxDb" id="610130-Closa_4172"/>
<evidence type="ECO:0000259" key="5">
    <source>
        <dbReference type="Pfam" id="PF07940"/>
    </source>
</evidence>
<dbReference type="eggNOG" id="COG5434">
    <property type="taxonomic scope" value="Bacteria"/>
</dbReference>
<gene>
    <name evidence="7" type="ordered locus">Closa_4172</name>
</gene>
<keyword evidence="4" id="KW-0456">Lyase</keyword>
<dbReference type="SUPFAM" id="SSF48230">
    <property type="entry name" value="Chondroitin AC/alginate lyase"/>
    <property type="match status" value="1"/>
</dbReference>
<dbReference type="InterPro" id="IPR012480">
    <property type="entry name" value="Hepar_II_III_C"/>
</dbReference>
<dbReference type="Gene3D" id="2.70.98.70">
    <property type="match status" value="1"/>
</dbReference>
<dbReference type="Gene3D" id="1.50.10.100">
    <property type="entry name" value="Chondroitin AC/alginate lyase"/>
    <property type="match status" value="1"/>
</dbReference>
<dbReference type="Pfam" id="PF07940">
    <property type="entry name" value="Hepar_II_III_C"/>
    <property type="match status" value="1"/>
</dbReference>
<comment type="subcellular location">
    <subcellularLocation>
        <location evidence="1">Periplasm</location>
    </subcellularLocation>
</comment>
<evidence type="ECO:0000259" key="6">
    <source>
        <dbReference type="Pfam" id="PF16889"/>
    </source>
</evidence>
<dbReference type="OrthoDB" id="7335480at2"/>
<dbReference type="GO" id="GO:0042597">
    <property type="term" value="C:periplasmic space"/>
    <property type="evidence" value="ECO:0007669"/>
    <property type="project" value="UniProtKB-SubCell"/>
</dbReference>
<dbReference type="CAZy" id="PL12">
    <property type="family name" value="Polysaccharide Lyase Family 12"/>
</dbReference>
<dbReference type="STRING" id="610130.Closa_4172"/>
<organism evidence="7 8">
    <name type="scientific">Lacrimispora saccharolytica (strain ATCC 35040 / DSM 2544 / NRCC 2533 / WM1)</name>
    <name type="common">Clostridium saccharolyticum</name>
    <dbReference type="NCBI Taxonomy" id="610130"/>
    <lineage>
        <taxon>Bacteria</taxon>
        <taxon>Bacillati</taxon>
        <taxon>Bacillota</taxon>
        <taxon>Clostridia</taxon>
        <taxon>Lachnospirales</taxon>
        <taxon>Lachnospiraceae</taxon>
        <taxon>Lacrimispora</taxon>
    </lineage>
</organism>
<keyword evidence="2" id="KW-0732">Signal</keyword>
<dbReference type="Proteomes" id="UP000001662">
    <property type="component" value="Chromosome"/>
</dbReference>
<dbReference type="HOGENOM" id="CLU_013047_0_0_9"/>
<dbReference type="AlphaFoldDB" id="D9R2Q0"/>
<evidence type="ECO:0000256" key="1">
    <source>
        <dbReference type="ARBA" id="ARBA00004418"/>
    </source>
</evidence>
<evidence type="ECO:0000256" key="4">
    <source>
        <dbReference type="ARBA" id="ARBA00023239"/>
    </source>
</evidence>
<accession>D9R2Q0</accession>